<feature type="domain" description="Transposase IS110-like N-terminal" evidence="2">
    <location>
        <begin position="16"/>
        <end position="60"/>
    </location>
</feature>
<dbReference type="GO" id="GO:0006313">
    <property type="term" value="P:DNA transposition"/>
    <property type="evidence" value="ECO:0007669"/>
    <property type="project" value="InterPro"/>
</dbReference>
<feature type="region of interest" description="Disordered" evidence="1">
    <location>
        <begin position="62"/>
        <end position="83"/>
    </location>
</feature>
<evidence type="ECO:0000313" key="3">
    <source>
        <dbReference type="EMBL" id="ONH27988.1"/>
    </source>
</evidence>
<dbReference type="GO" id="GO:0003677">
    <property type="term" value="F:DNA binding"/>
    <property type="evidence" value="ECO:0007669"/>
    <property type="project" value="InterPro"/>
</dbReference>
<organism evidence="3 4">
    <name type="scientific">Pseudofrankia asymbiotica</name>
    <dbReference type="NCBI Taxonomy" id="1834516"/>
    <lineage>
        <taxon>Bacteria</taxon>
        <taxon>Bacillati</taxon>
        <taxon>Actinomycetota</taxon>
        <taxon>Actinomycetes</taxon>
        <taxon>Frankiales</taxon>
        <taxon>Frankiaceae</taxon>
        <taxon>Pseudofrankia</taxon>
    </lineage>
</organism>
<feature type="compositionally biased region" description="Basic and acidic residues" evidence="1">
    <location>
        <begin position="33"/>
        <end position="43"/>
    </location>
</feature>
<dbReference type="InterPro" id="IPR002525">
    <property type="entry name" value="Transp_IS110-like_N"/>
</dbReference>
<reference evidence="4" key="1">
    <citation type="submission" date="2016-10" db="EMBL/GenBank/DDBJ databases">
        <title>Frankia sp. NRRL B-16386 Genome sequencing.</title>
        <authorList>
            <person name="Ghodhbane-Gtari F."/>
            <person name="Swanson E."/>
            <person name="Gueddou A."/>
            <person name="Hezbri K."/>
            <person name="Ktari K."/>
            <person name="Nouioui I."/>
            <person name="Morris K."/>
            <person name="Simpson S."/>
            <person name="Abebe-Akele F."/>
            <person name="Thomas K."/>
            <person name="Gtari M."/>
            <person name="Tisa L.S."/>
        </authorList>
    </citation>
    <scope>NUCLEOTIDE SEQUENCE [LARGE SCALE GENOMIC DNA]</scope>
    <source>
        <strain evidence="4">NRRL B-16386</strain>
    </source>
</reference>
<dbReference type="EMBL" id="MOMC01000043">
    <property type="protein sequence ID" value="ONH27988.1"/>
    <property type="molecule type" value="Genomic_DNA"/>
</dbReference>
<dbReference type="Pfam" id="PF01548">
    <property type="entry name" value="DEDD_Tnp_IS110"/>
    <property type="match status" value="1"/>
</dbReference>
<sequence>MEEVDKTTVESSTVFCGLDVGRSTHHATALDPAGKKLHDRPLPDDEPALRALFEKLAEHGRLGGSRGTVARAGGIRAESERGR</sequence>
<dbReference type="RefSeq" id="WP_420801700.1">
    <property type="nucleotide sequence ID" value="NZ_MOMC01000043.1"/>
</dbReference>
<protein>
    <recommendedName>
        <fullName evidence="2">Transposase IS110-like N-terminal domain-containing protein</fullName>
    </recommendedName>
</protein>
<dbReference type="Proteomes" id="UP000188929">
    <property type="component" value="Unassembled WGS sequence"/>
</dbReference>
<evidence type="ECO:0000256" key="1">
    <source>
        <dbReference type="SAM" id="MobiDB-lite"/>
    </source>
</evidence>
<comment type="caution">
    <text evidence="3">The sequence shown here is derived from an EMBL/GenBank/DDBJ whole genome shotgun (WGS) entry which is preliminary data.</text>
</comment>
<name>A0A1V2I9P8_9ACTN</name>
<keyword evidence="4" id="KW-1185">Reference proteome</keyword>
<feature type="region of interest" description="Disordered" evidence="1">
    <location>
        <begin position="22"/>
        <end position="43"/>
    </location>
</feature>
<accession>A0A1V2I9P8</accession>
<evidence type="ECO:0000259" key="2">
    <source>
        <dbReference type="Pfam" id="PF01548"/>
    </source>
</evidence>
<dbReference type="AlphaFoldDB" id="A0A1V2I9P8"/>
<dbReference type="GO" id="GO:0004803">
    <property type="term" value="F:transposase activity"/>
    <property type="evidence" value="ECO:0007669"/>
    <property type="project" value="InterPro"/>
</dbReference>
<evidence type="ECO:0000313" key="4">
    <source>
        <dbReference type="Proteomes" id="UP000188929"/>
    </source>
</evidence>
<proteinExistence type="predicted"/>
<dbReference type="STRING" id="1834516.BL253_20485"/>
<gene>
    <name evidence="3" type="ORF">BL253_20485</name>
</gene>